<dbReference type="ExpressionAtlas" id="A0A1D6I3C1">
    <property type="expression patterns" value="baseline and differential"/>
</dbReference>
<feature type="region of interest" description="Disordered" evidence="1">
    <location>
        <begin position="1"/>
        <end position="22"/>
    </location>
</feature>
<reference evidence="2" key="1">
    <citation type="submission" date="2015-12" db="EMBL/GenBank/DDBJ databases">
        <title>Update maize B73 reference genome by single molecule sequencing technologies.</title>
        <authorList>
            <consortium name="Maize Genome Sequencing Project"/>
            <person name="Ware D."/>
        </authorList>
    </citation>
    <scope>NUCLEOTIDE SEQUENCE [LARGE SCALE GENOMIC DNA]</scope>
    <source>
        <tissue evidence="2">Seedling</tissue>
    </source>
</reference>
<dbReference type="STRING" id="4577.A0A1D6I3C1"/>
<dbReference type="SMR" id="A0A1D6I3C1"/>
<dbReference type="PANTHER" id="PTHR33875">
    <property type="entry name" value="OS09G0542200 PROTEIN"/>
    <property type="match status" value="1"/>
</dbReference>
<dbReference type="InterPro" id="IPR036249">
    <property type="entry name" value="Thioredoxin-like_sf"/>
</dbReference>
<evidence type="ECO:0000256" key="1">
    <source>
        <dbReference type="SAM" id="MobiDB-lite"/>
    </source>
</evidence>
<feature type="compositionally biased region" description="Polar residues" evidence="1">
    <location>
        <begin position="1"/>
        <end position="12"/>
    </location>
</feature>
<dbReference type="EMBL" id="CM007650">
    <property type="protein sequence ID" value="ONM54653.1"/>
    <property type="molecule type" value="Genomic_DNA"/>
</dbReference>
<dbReference type="SUPFAM" id="SSF52833">
    <property type="entry name" value="Thioredoxin-like"/>
    <property type="match status" value="1"/>
</dbReference>
<accession>A0A3L6E5P3</accession>
<gene>
    <name evidence="2" type="ORF">ZEAMMB73_Zm00001d020289</name>
</gene>
<evidence type="ECO:0000313" key="2">
    <source>
        <dbReference type="EMBL" id="ONM54653.1"/>
    </source>
</evidence>
<dbReference type="Gene3D" id="3.40.30.10">
    <property type="entry name" value="Glutaredoxin"/>
    <property type="match status" value="1"/>
</dbReference>
<name>A0A1D6I3C1_MAIZE</name>
<sequence length="84" mass="9042">MAAQTVGNSVSEFLSGFSDGKTDSAARVSFKYGCTRGVFGAPFFFVNGFLEPRGGSPIDYSTWIGILDPLVSQNGERVEMFTSM</sequence>
<dbReference type="InParanoid" id="A0A1D6I3C1"/>
<dbReference type="AlphaFoldDB" id="A0A1D6I3C1"/>
<dbReference type="PANTHER" id="PTHR33875:SF2">
    <property type="entry name" value="ACR183CP"/>
    <property type="match status" value="1"/>
</dbReference>
<accession>A0A1D6I3C1</accession>
<proteinExistence type="predicted"/>
<protein>
    <submittedName>
        <fullName evidence="2">Thioredoxin superfamily protein</fullName>
    </submittedName>
</protein>
<organism evidence="2">
    <name type="scientific">Zea mays</name>
    <name type="common">Maize</name>
    <dbReference type="NCBI Taxonomy" id="4577"/>
    <lineage>
        <taxon>Eukaryota</taxon>
        <taxon>Viridiplantae</taxon>
        <taxon>Streptophyta</taxon>
        <taxon>Embryophyta</taxon>
        <taxon>Tracheophyta</taxon>
        <taxon>Spermatophyta</taxon>
        <taxon>Magnoliopsida</taxon>
        <taxon>Liliopsida</taxon>
        <taxon>Poales</taxon>
        <taxon>Poaceae</taxon>
        <taxon>PACMAD clade</taxon>
        <taxon>Panicoideae</taxon>
        <taxon>Andropogonodae</taxon>
        <taxon>Andropogoneae</taxon>
        <taxon>Tripsacinae</taxon>
        <taxon>Zea</taxon>
    </lineage>
</organism>
<dbReference type="OMA" id="ERVEMFT"/>